<dbReference type="Pfam" id="PF25036">
    <property type="entry name" value="VPS13_VAB"/>
    <property type="match status" value="1"/>
</dbReference>
<evidence type="ECO:0000259" key="6">
    <source>
        <dbReference type="Pfam" id="PF25033"/>
    </source>
</evidence>
<feature type="domain" description="Intermembrane lipid transfer protein VPS13-like C-terminal" evidence="8">
    <location>
        <begin position="3167"/>
        <end position="3275"/>
    </location>
</feature>
<dbReference type="InterPro" id="IPR026854">
    <property type="entry name" value="VPS13_N"/>
</dbReference>
<evidence type="ECO:0000259" key="5">
    <source>
        <dbReference type="Pfam" id="PF12624"/>
    </source>
</evidence>
<organism evidence="9 10">
    <name type="scientific">Zophobas morio</name>
    <dbReference type="NCBI Taxonomy" id="2755281"/>
    <lineage>
        <taxon>Eukaryota</taxon>
        <taxon>Metazoa</taxon>
        <taxon>Ecdysozoa</taxon>
        <taxon>Arthropoda</taxon>
        <taxon>Hexapoda</taxon>
        <taxon>Insecta</taxon>
        <taxon>Pterygota</taxon>
        <taxon>Neoptera</taxon>
        <taxon>Endopterygota</taxon>
        <taxon>Coleoptera</taxon>
        <taxon>Polyphaga</taxon>
        <taxon>Cucujiformia</taxon>
        <taxon>Tenebrionidae</taxon>
        <taxon>Zophobas</taxon>
    </lineage>
</organism>
<sequence>MLVCPHFRMLEGAVARLLNHLLGKYVVDLDTENLNVGIFSGHVQLTDLKLKTEALYELGLPIEVKAGTIGKIWLQIPWTSLWSQPVVVNIEDLHIVSGPLLTKETFDADKNKRLIRAFKRKLLANLDTESHIIGGPNSFSEHLVTNILNSLQFTVTNVHIRYEDLVSYKTPISAGLCIGSITAETTNSKWKASKVESNSNNCYYLIKIETLSTYWNHDSKVTKWNLPSEYYMWRNAMSNSLQNFSMNDETFNFVLKPMTTKIKITMNKSNAGNILKCLTDVIVQDCNIQLCKEQYDSILAVNDSLKRVLVSWEFLSSRPKQTILENKRAWWKYAYLAVLEQRVRPYTWERIKKTRECYRGYMQTYKQIILNPNDTELKLDLQKYEDNLSIVNIVIARQHARLLVQSRSLSEKNFWSMLPSPERTLLCKKIGFYDKNCDHLHIDQQYNLRMGNISLSLTNNSKEIVLLTLTQTNLSFHPNNFDCSYKSVIKVEGVIMEGSNEDEQLMSIIASEHLSTSPAYILKADFEKMPTGSKCSHRLNVTLDSIECLYNQQFCEDIMTYLDNEFLPRASLSNLLREWPNIIRGLIDSKLSKKWDMTLNVKIPFFVIPEFGSFLKADNILVVDLGRYFVTTELCQTADLIENATQMEMEEQFYSKLHIECNDMQVLFCQNSDNWKDERKEKDTDLHIVPKNSFSAVYARSSRLEKSIPKYKFNLNFHSLKINMSERKSGQILKFFSNNGNYLDVTRIYFKPDLTFDKDIVINYLGSKYLADVEALVSITDNFIKIKRGKIDKSQTTKIEKSNNNTKKEDMNEAWARYVDLPGLEDNISPNNNIIILLRFIINEFTVVFSRSSDSTDRQYLMFRLGLLTADIALMTFGPAYQVSINSILLTDKLHTTPSGQYLDLIYSPFPCTVDVITVLYRKVSAGCPDFWSHFHGVETSLVADFGTIHLLLHQEAIHTLVKYSNYLFNKLKLQTPISLRDTTLKVMKFINNLLHQQPLTPVPPGSIKFSHSARLADINVRVCDSDFDIVNIQLSGLEMDFLFRANERFVFRSYLSNINVEHLSEITLYTKVLSTDEDKVFELKYVRQASHIQKNDITNRDETLTGGSFKFQLGQIHLTLLYKLIVQIQRFVMNLEALPYINRIIEYLYNAVTTVTDTLKANTRIHLAINVCGPVLLFPQKSSSPNVMIIDTGDLYVENFFKEYSNDIMENILLKWTGMTVTRGVMTLVPSLEMQETLIEPINVNFDIKRYTNIKSAQKFWDIDGALDCILITLGQRDISTILSIYKDNIGEGKIIDLFPDQIKAQRCAAITDETVKTLEAFFCEPKQKNIVAKFSLDEVTLSLFFDSGELLSSPIRDLNHGLCKLKISDVSTTFTIYTDGSLDGKLSADGVLVEEIGPDANIYDKGILQSPIDDNKNNNCNITINRAPIIDVTFHQNKAGDKSADVIIGRLSLSLSVPFCEKIALFVLECLPKDNLDSGIVNHGYECDNQQSDIETKEYSASLTISLRINKPEFIFVVETTSNKKRYFITHTEILSDYSRHGNRLNLVVSLSGLHSLFYDIGVHSNEPYVILKQCDVEFSKCYSEEKGKKIIASVSSIYVQICSRVVHSLTDILNDITEHFKVPEVENKTHCRTSSKSECDDLWEPKKIDEFASQNSDFRCEEKIIAKGIDVHEILLIPKFDIVVIFELEETQVLLIKSTMEVTIYDWSSLLNCTCEFTIQANYFNENLQAWEPVIDPVVIDEKEYKPWDVLIKIFQDKSLPMLGVVDHKSKNHSGEKKKNTPTTTEDEDSGEDMMYLEPINPLHNRNNRRVKTSLSTFLDDSDSENEDGAMEKLAAAISDLFTGDWNESEDSDYIHSSEGEDESDDNIKPKTQEDKTQPFTNYTKSTYILIDAKEVLNVSVTPTLLRVLSELLTIYSNKTLSVVTNKKSINLINDIGPQSKVELYEKKNDENGEDDTLVYVKPFENQDSAPSSPNKSVYYSVDFNEDINEDKDSTQEDTAKNELESNYDFVTMSSLHFPSESTSHLYEKINNHFIKVFIPNCSPIQTNCSRKSWQKLMKLQCTVPGQKYYLAAKHTISKCGRKLVISSPLQIKNETCFALSVLYQPSVLQQLNLEPVGDVTNPFETTMRIAVLEAHESYNVPLYIAYHCKLFIQPAYAEGHYTSDSGIWWKDLATELDIAHNLHCRPRSDSNLEVFSLRVMLTKNLDIPNSQAHSVPNYIIHLLPPLILHNYLPYSLEVENVMLKQHIKIEPGEKKSVYSLDLSKDQKLLIKVKYNLLTWSGILNFTTYLDEKIVILSSDSKEVKHLAINTKTDREGSCNIFFYTPYWIINKIGLPLQIKASATNTVYESNNEDILLFTYKRHGKQTLNVKVYDSNWSNEFGLECAGTTGLIICKDNERKKKYLFFLSIKLSQMCPRLTKIVTLLPSFLVTNCTHRNLRFMEHNEKTDLWIDIGTNQTVTFWPETSSMQMYVKYRDSKLISQAFNFATPNSTVLRMDKGGALKVEITGGISDSFRITFHEYTYGDAPILVKNYCPDLFLKIQQQEQSQVTLLSPYNSLLYTWDDPTKIRKLVWNVYNNKGTGFLIDIFKDAYGEEKILFHSVTPTTSMHISSSSDDSDSSDSVKTTMNKKVRRDKIVIYWLCYAEGLQRVLLFTQESRIFNAVLSSYFLEHCDIECLVSLCGVGVSLFTSENSKKEHVYASVVDTPAIWEVNVGHKWKTLTLELASWIEDKYRLHYKKCQLRDYIHIDFEKMYMLKPFFAELKRTYTPAIYFQFRKSKNYHYFNFKLNTLQVDNKVSNTIVLYPLPTSVVKGLNSFIDLNVLKCSTKDCDIYRHIKINIKDFYLNIENDLFVDIRELIMYYKKFCDEATVSYVSDIKSIQDLTNLRTQDLRNGRSVIEYVSISNFEIQLHISNKTQISLNCNNLPLCKVLNYLFPINISPYMPLEGVLHKVSAIEQAYLCEHLETTLSNLLQQIISQFLQQYYSHVLGLQVLVNTFAIQPAIMYPQLDLEKMANTLLYGSRCLLSHINMSPAALEQCVIDIFANQTFENIQRIRRHGSYQKSEVVPKIITASCRNFHSGVPNALNQLIVRKQNGTYWISPKATRSYYFSAGINCDGEMFFRTTGKALYSLITRHPDDKSNSVEVAKEALRRASILGEPIRIQQRLTRYYNRYLGLKPFSVYESMGQNLLETVGNCRFMSDTYWSHAAIDRVGKSILLVSLQHVIRINKCRLWGPWDVEWAIDLDDIISMPKITSTELVFNMRQSENNTREILLKISGDKEMLTWIHEKIEQAIIVSMEDKSWTVTENP</sequence>
<dbReference type="InterPro" id="IPR056748">
    <property type="entry name" value="VPS13-like_C"/>
</dbReference>
<dbReference type="Pfam" id="PF12624">
    <property type="entry name" value="VPS13_N"/>
    <property type="match status" value="1"/>
</dbReference>
<dbReference type="PANTHER" id="PTHR16166">
    <property type="entry name" value="VACUOLAR PROTEIN SORTING-ASSOCIATED PROTEIN VPS13"/>
    <property type="match status" value="1"/>
</dbReference>
<dbReference type="Pfam" id="PF25033">
    <property type="entry name" value="VPS13_M"/>
    <property type="match status" value="1"/>
</dbReference>
<dbReference type="InterPro" id="IPR026847">
    <property type="entry name" value="VPS13"/>
</dbReference>
<comment type="caution">
    <text evidence="9">The sequence shown here is derived from an EMBL/GenBank/DDBJ whole genome shotgun (WGS) entry which is preliminary data.</text>
</comment>
<reference evidence="9" key="1">
    <citation type="journal article" date="2023" name="G3 (Bethesda)">
        <title>Whole genome assemblies of Zophobas morio and Tenebrio molitor.</title>
        <authorList>
            <person name="Kaur S."/>
            <person name="Stinson S.A."/>
            <person name="diCenzo G.C."/>
        </authorList>
    </citation>
    <scope>NUCLEOTIDE SEQUENCE</scope>
    <source>
        <strain evidence="9">QUZm001</strain>
    </source>
</reference>
<gene>
    <name evidence="9" type="ORF">Zmor_001333</name>
</gene>
<evidence type="ECO:0000256" key="2">
    <source>
        <dbReference type="ARBA" id="ARBA00022448"/>
    </source>
</evidence>
<dbReference type="PANTHER" id="PTHR16166:SF93">
    <property type="entry name" value="INTERMEMBRANE LIPID TRANSFER PROTEIN VPS13"/>
    <property type="match status" value="1"/>
</dbReference>
<evidence type="ECO:0000313" key="9">
    <source>
        <dbReference type="EMBL" id="KAJ3665868.1"/>
    </source>
</evidence>
<feature type="domain" description="Chorein N-terminal" evidence="5">
    <location>
        <begin position="9"/>
        <end position="406"/>
    </location>
</feature>
<evidence type="ECO:0000259" key="8">
    <source>
        <dbReference type="Pfam" id="PF25037"/>
    </source>
</evidence>
<dbReference type="InterPro" id="IPR009543">
    <property type="entry name" value="VPS13_VAB"/>
</dbReference>
<feature type="domain" description="VPS13-like middle region" evidence="6">
    <location>
        <begin position="1023"/>
        <end position="1742"/>
    </location>
</feature>
<dbReference type="Proteomes" id="UP001168821">
    <property type="component" value="Unassembled WGS sequence"/>
</dbReference>
<comment type="similarity">
    <text evidence="1">Belongs to the VPS13 family.</text>
</comment>
<dbReference type="InterPro" id="IPR056747">
    <property type="entry name" value="VPS13-like_M"/>
</dbReference>
<evidence type="ECO:0000256" key="1">
    <source>
        <dbReference type="ARBA" id="ARBA00006545"/>
    </source>
</evidence>
<accession>A0AA38J265</accession>
<dbReference type="Pfam" id="PF25037">
    <property type="entry name" value="VPS13_C"/>
    <property type="match status" value="1"/>
</dbReference>
<keyword evidence="3" id="KW-0445">Lipid transport</keyword>
<dbReference type="GO" id="GO:0045053">
    <property type="term" value="P:protein retention in Golgi apparatus"/>
    <property type="evidence" value="ECO:0007669"/>
    <property type="project" value="TreeGrafter"/>
</dbReference>
<dbReference type="GO" id="GO:0006869">
    <property type="term" value="P:lipid transport"/>
    <property type="evidence" value="ECO:0007669"/>
    <property type="project" value="UniProtKB-KW"/>
</dbReference>
<feature type="compositionally biased region" description="Basic and acidic residues" evidence="4">
    <location>
        <begin position="1869"/>
        <end position="1880"/>
    </location>
</feature>
<dbReference type="GO" id="GO:0006623">
    <property type="term" value="P:protein targeting to vacuole"/>
    <property type="evidence" value="ECO:0007669"/>
    <property type="project" value="TreeGrafter"/>
</dbReference>
<keyword evidence="2" id="KW-0813">Transport</keyword>
<keyword evidence="10" id="KW-1185">Reference proteome</keyword>
<evidence type="ECO:0000256" key="3">
    <source>
        <dbReference type="ARBA" id="ARBA00023055"/>
    </source>
</evidence>
<protein>
    <recommendedName>
        <fullName evidence="11">Vacuolar protein sorting-associated protein 13A</fullName>
    </recommendedName>
</protein>
<name>A0AA38J265_9CUCU</name>
<evidence type="ECO:0000256" key="4">
    <source>
        <dbReference type="SAM" id="MobiDB-lite"/>
    </source>
</evidence>
<feature type="domain" description="Vacuolar protein sorting-associated protein 13 VPS13 adaptor binding" evidence="7">
    <location>
        <begin position="2054"/>
        <end position="2570"/>
    </location>
</feature>
<feature type="compositionally biased region" description="Basic and acidic residues" evidence="4">
    <location>
        <begin position="1771"/>
        <end position="1782"/>
    </location>
</feature>
<dbReference type="EMBL" id="JALNTZ010000001">
    <property type="protein sequence ID" value="KAJ3665868.1"/>
    <property type="molecule type" value="Genomic_DNA"/>
</dbReference>
<evidence type="ECO:0000313" key="10">
    <source>
        <dbReference type="Proteomes" id="UP001168821"/>
    </source>
</evidence>
<proteinExistence type="inferred from homology"/>
<evidence type="ECO:0000259" key="7">
    <source>
        <dbReference type="Pfam" id="PF25036"/>
    </source>
</evidence>
<evidence type="ECO:0008006" key="11">
    <source>
        <dbReference type="Google" id="ProtNLM"/>
    </source>
</evidence>
<feature type="region of interest" description="Disordered" evidence="4">
    <location>
        <begin position="1852"/>
        <end position="1882"/>
    </location>
</feature>
<feature type="region of interest" description="Disordered" evidence="4">
    <location>
        <begin position="1771"/>
        <end position="1794"/>
    </location>
</feature>